<dbReference type="EC" id="5.3.1.9" evidence="3"/>
<proteinExistence type="inferred from homology"/>
<dbReference type="SUPFAM" id="SSF51182">
    <property type="entry name" value="RmlC-like cupins"/>
    <property type="match status" value="1"/>
</dbReference>
<evidence type="ECO:0000256" key="5">
    <source>
        <dbReference type="ARBA" id="ARBA00023152"/>
    </source>
</evidence>
<dbReference type="GO" id="GO:0005737">
    <property type="term" value="C:cytoplasm"/>
    <property type="evidence" value="ECO:0007669"/>
    <property type="project" value="InterPro"/>
</dbReference>
<protein>
    <recommendedName>
        <fullName evidence="3">glucose-6-phosphate isomerase</fullName>
        <ecNumber evidence="3">5.3.1.9</ecNumber>
    </recommendedName>
</protein>
<evidence type="ECO:0000313" key="9">
    <source>
        <dbReference type="Proteomes" id="UP000565572"/>
    </source>
</evidence>
<dbReference type="GO" id="GO:0004347">
    <property type="term" value="F:glucose-6-phosphate isomerase activity"/>
    <property type="evidence" value="ECO:0007669"/>
    <property type="project" value="UniProtKB-EC"/>
</dbReference>
<dbReference type="InterPro" id="IPR011051">
    <property type="entry name" value="RmlC_Cupin_sf"/>
</dbReference>
<dbReference type="GO" id="GO:0006094">
    <property type="term" value="P:gluconeogenesis"/>
    <property type="evidence" value="ECO:0007669"/>
    <property type="project" value="UniProtKB-KW"/>
</dbReference>
<keyword evidence="8" id="KW-0413">Isomerase</keyword>
<gene>
    <name evidence="8" type="ORF">FHX39_002157</name>
</gene>
<keyword evidence="5" id="KW-0324">Glycolysis</keyword>
<name>A0A7W5JVW2_9ACTN</name>
<evidence type="ECO:0000256" key="1">
    <source>
        <dbReference type="ARBA" id="ARBA00004926"/>
    </source>
</evidence>
<comment type="catalytic activity">
    <reaction evidence="6">
        <text>alpha-D-glucose 6-phosphate = beta-D-fructose 6-phosphate</text>
        <dbReference type="Rhea" id="RHEA:11816"/>
        <dbReference type="ChEBI" id="CHEBI:57634"/>
        <dbReference type="ChEBI" id="CHEBI:58225"/>
        <dbReference type="EC" id="5.3.1.9"/>
    </reaction>
</comment>
<keyword evidence="4" id="KW-0312">Gluconeogenesis</keyword>
<accession>A0A7W5JVW2</accession>
<dbReference type="Proteomes" id="UP000565572">
    <property type="component" value="Unassembled WGS sequence"/>
</dbReference>
<dbReference type="RefSeq" id="WP_183338295.1">
    <property type="nucleotide sequence ID" value="NZ_JACHZG010000001.1"/>
</dbReference>
<comment type="similarity">
    <text evidence="2">Belongs to the archaeal-type GPI family.</text>
</comment>
<dbReference type="UniPathway" id="UPA00109">
    <property type="reaction ID" value="UER00181"/>
</dbReference>
<evidence type="ECO:0000259" key="7">
    <source>
        <dbReference type="Pfam" id="PF06560"/>
    </source>
</evidence>
<dbReference type="CDD" id="cd02218">
    <property type="entry name" value="cupin_PGI"/>
    <property type="match status" value="1"/>
</dbReference>
<evidence type="ECO:0000256" key="3">
    <source>
        <dbReference type="ARBA" id="ARBA00011952"/>
    </source>
</evidence>
<evidence type="ECO:0000313" key="8">
    <source>
        <dbReference type="EMBL" id="MBB3327213.1"/>
    </source>
</evidence>
<dbReference type="Gene3D" id="2.60.120.10">
    <property type="entry name" value="Jelly Rolls"/>
    <property type="match status" value="1"/>
</dbReference>
<dbReference type="AlphaFoldDB" id="A0A7W5JVW2"/>
<evidence type="ECO:0000256" key="6">
    <source>
        <dbReference type="ARBA" id="ARBA00029321"/>
    </source>
</evidence>
<dbReference type="InterPro" id="IPR014710">
    <property type="entry name" value="RmlC-like_jellyroll"/>
</dbReference>
<reference evidence="8 9" key="1">
    <citation type="submission" date="2020-08" db="EMBL/GenBank/DDBJ databases">
        <title>Sequencing the genomes of 1000 actinobacteria strains.</title>
        <authorList>
            <person name="Klenk H.-P."/>
        </authorList>
    </citation>
    <scope>NUCLEOTIDE SEQUENCE [LARGE SCALE GENOMIC DNA]</scope>
    <source>
        <strain evidence="8 9">DSM 11053</strain>
    </source>
</reference>
<keyword evidence="9" id="KW-1185">Reference proteome</keyword>
<comment type="pathway">
    <text evidence="1">Carbohydrate degradation; glycolysis; D-glyceraldehyde 3-phosphate and glycerone phosphate from D-glucose: step 2/4.</text>
</comment>
<dbReference type="GO" id="GO:0006096">
    <property type="term" value="P:glycolytic process"/>
    <property type="evidence" value="ECO:0007669"/>
    <property type="project" value="UniProtKB-UniPathway"/>
</dbReference>
<dbReference type="Pfam" id="PF06560">
    <property type="entry name" value="GPI"/>
    <property type="match status" value="1"/>
</dbReference>
<feature type="domain" description="Glucose-6-phosphate isomerase prokaryote" evidence="7">
    <location>
        <begin position="41"/>
        <end position="199"/>
    </location>
</feature>
<organism evidence="8 9">
    <name type="scientific">Microlunatus antarcticus</name>
    <dbReference type="NCBI Taxonomy" id="53388"/>
    <lineage>
        <taxon>Bacteria</taxon>
        <taxon>Bacillati</taxon>
        <taxon>Actinomycetota</taxon>
        <taxon>Actinomycetes</taxon>
        <taxon>Propionibacteriales</taxon>
        <taxon>Propionibacteriaceae</taxon>
        <taxon>Microlunatus</taxon>
    </lineage>
</organism>
<comment type="caution">
    <text evidence="8">The sequence shown here is derived from an EMBL/GenBank/DDBJ whole genome shotgun (WGS) entry which is preliminary data.</text>
</comment>
<dbReference type="InterPro" id="IPR010551">
    <property type="entry name" value="G6P_isomerase_prok"/>
</dbReference>
<sequence>MSTGPTSAGVPTAGPVPPVLLALRPEIGELGGSNARYEKFLTDLEGLYRDADAYREQLAGDDGRPVYWVESSQTEDGPGGLITGISVLEPGVVGTEYAMTRGHLHAISDRSELYVGLSGHGVMILDAVEGDSRVVEIGPGQAVYVPGHWVHRSVNTGTERLSTLFCYAGDAGQDYGIIERAGGMKSLVVVDGDGWSVQPNPDHRGYELAERA</sequence>
<evidence type="ECO:0000256" key="4">
    <source>
        <dbReference type="ARBA" id="ARBA00022432"/>
    </source>
</evidence>
<dbReference type="EMBL" id="JACHZG010000001">
    <property type="protein sequence ID" value="MBB3327213.1"/>
    <property type="molecule type" value="Genomic_DNA"/>
</dbReference>
<evidence type="ECO:0000256" key="2">
    <source>
        <dbReference type="ARBA" id="ARBA00006542"/>
    </source>
</evidence>